<sequence length="129" mass="14312">MRVDISRGFPPATIQAFRSFLEVCRVPLERATGQTMRGYRQTIHTMTPAEIREELSAPEGGGAGYYEPDTGKIAVAPDLPPWRAVEVLCEEMIHSLRPELPESIVRGQLVGEVLRAATGYDRLPRRPGP</sequence>
<dbReference type="AlphaFoldDB" id="X0X3G3"/>
<proteinExistence type="predicted"/>
<accession>X0X3G3</accession>
<gene>
    <name evidence="1" type="ORF">S01H1_63680</name>
</gene>
<organism evidence="1">
    <name type="scientific">marine sediment metagenome</name>
    <dbReference type="NCBI Taxonomy" id="412755"/>
    <lineage>
        <taxon>unclassified sequences</taxon>
        <taxon>metagenomes</taxon>
        <taxon>ecological metagenomes</taxon>
    </lineage>
</organism>
<protein>
    <submittedName>
        <fullName evidence="1">Uncharacterized protein</fullName>
    </submittedName>
</protein>
<comment type="caution">
    <text evidence="1">The sequence shown here is derived from an EMBL/GenBank/DDBJ whole genome shotgun (WGS) entry which is preliminary data.</text>
</comment>
<dbReference type="EMBL" id="BARS01041930">
    <property type="protein sequence ID" value="GAG37550.1"/>
    <property type="molecule type" value="Genomic_DNA"/>
</dbReference>
<name>X0X3G3_9ZZZZ</name>
<evidence type="ECO:0000313" key="1">
    <source>
        <dbReference type="EMBL" id="GAG37550.1"/>
    </source>
</evidence>
<reference evidence="1" key="1">
    <citation type="journal article" date="2014" name="Front. Microbiol.">
        <title>High frequency of phylogenetically diverse reductive dehalogenase-homologous genes in deep subseafloor sedimentary metagenomes.</title>
        <authorList>
            <person name="Kawai M."/>
            <person name="Futagami T."/>
            <person name="Toyoda A."/>
            <person name="Takaki Y."/>
            <person name="Nishi S."/>
            <person name="Hori S."/>
            <person name="Arai W."/>
            <person name="Tsubouchi T."/>
            <person name="Morono Y."/>
            <person name="Uchiyama I."/>
            <person name="Ito T."/>
            <person name="Fujiyama A."/>
            <person name="Inagaki F."/>
            <person name="Takami H."/>
        </authorList>
    </citation>
    <scope>NUCLEOTIDE SEQUENCE</scope>
    <source>
        <strain evidence="1">Expedition CK06-06</strain>
    </source>
</reference>